<feature type="region of interest" description="Disordered" evidence="1">
    <location>
        <begin position="197"/>
        <end position="243"/>
    </location>
</feature>
<dbReference type="Proteomes" id="UP000807716">
    <property type="component" value="Unassembled WGS sequence"/>
</dbReference>
<dbReference type="InterPro" id="IPR016197">
    <property type="entry name" value="Chromo-like_dom_sf"/>
</dbReference>
<dbReference type="EMBL" id="JAAAJB010000969">
    <property type="protein sequence ID" value="KAG0249635.1"/>
    <property type="molecule type" value="Genomic_DNA"/>
</dbReference>
<keyword evidence="4" id="KW-1185">Reference proteome</keyword>
<organism evidence="3 4">
    <name type="scientific">Actinomortierella ambigua</name>
    <dbReference type="NCBI Taxonomy" id="1343610"/>
    <lineage>
        <taxon>Eukaryota</taxon>
        <taxon>Fungi</taxon>
        <taxon>Fungi incertae sedis</taxon>
        <taxon>Mucoromycota</taxon>
        <taxon>Mortierellomycotina</taxon>
        <taxon>Mortierellomycetes</taxon>
        <taxon>Mortierellales</taxon>
        <taxon>Mortierellaceae</taxon>
        <taxon>Actinomortierella</taxon>
    </lineage>
</organism>
<evidence type="ECO:0000256" key="1">
    <source>
        <dbReference type="SAM" id="MobiDB-lite"/>
    </source>
</evidence>
<protein>
    <recommendedName>
        <fullName evidence="2">Chromo domain-containing protein</fullName>
    </recommendedName>
</protein>
<evidence type="ECO:0000313" key="4">
    <source>
        <dbReference type="Proteomes" id="UP000807716"/>
    </source>
</evidence>
<accession>A0A9P6PPU7</accession>
<name>A0A9P6PPU7_9FUNG</name>
<dbReference type="Gene3D" id="2.40.50.40">
    <property type="match status" value="1"/>
</dbReference>
<feature type="non-terminal residue" evidence="3">
    <location>
        <position position="1"/>
    </location>
</feature>
<dbReference type="AlphaFoldDB" id="A0A9P6PPU7"/>
<dbReference type="InterPro" id="IPR000953">
    <property type="entry name" value="Chromo/chromo_shadow_dom"/>
</dbReference>
<proteinExistence type="predicted"/>
<evidence type="ECO:0000259" key="2">
    <source>
        <dbReference type="PROSITE" id="PS50013"/>
    </source>
</evidence>
<sequence length="243" mass="27510">SAESLPLDDKDLEKRLRYLTELVYPAISSKGKAKQEQMSSRFNKSHELVEFSVGAMVLARDERRDGTTAPKFEGPFKVGSQTTDGSYILLDGTGEPLTRRYAPSQLKLFVRRKPLSAGDDDADSSGTLETTSESYEIEAILDHDTDPDYPHLFYYFVSWKDYGPEHNSWIPFDNFDDIQIVRKYWRGQKSRRFPPYVLEQSSADTSAAAAPKPKAKPPNKKQAAPAPDPSTLRRSKRRREGSK</sequence>
<dbReference type="OrthoDB" id="10267344at2759"/>
<comment type="caution">
    <text evidence="3">The sequence shown here is derived from an EMBL/GenBank/DDBJ whole genome shotgun (WGS) entry which is preliminary data.</text>
</comment>
<dbReference type="SUPFAM" id="SSF54160">
    <property type="entry name" value="Chromo domain-like"/>
    <property type="match status" value="1"/>
</dbReference>
<feature type="compositionally biased region" description="Basic residues" evidence="1">
    <location>
        <begin position="233"/>
        <end position="243"/>
    </location>
</feature>
<dbReference type="CDD" id="cd00024">
    <property type="entry name" value="CD_CSD"/>
    <property type="match status" value="1"/>
</dbReference>
<dbReference type="Pfam" id="PF00385">
    <property type="entry name" value="Chromo"/>
    <property type="match status" value="1"/>
</dbReference>
<evidence type="ECO:0000313" key="3">
    <source>
        <dbReference type="EMBL" id="KAG0249635.1"/>
    </source>
</evidence>
<feature type="domain" description="Chromo" evidence="2">
    <location>
        <begin position="135"/>
        <end position="196"/>
    </location>
</feature>
<dbReference type="SMART" id="SM00298">
    <property type="entry name" value="CHROMO"/>
    <property type="match status" value="1"/>
</dbReference>
<dbReference type="InterPro" id="IPR023780">
    <property type="entry name" value="Chromo_domain"/>
</dbReference>
<gene>
    <name evidence="3" type="ORF">DFQ27_009888</name>
</gene>
<reference evidence="3" key="1">
    <citation type="journal article" date="2020" name="Fungal Divers.">
        <title>Resolving the Mortierellaceae phylogeny through synthesis of multi-gene phylogenetics and phylogenomics.</title>
        <authorList>
            <person name="Vandepol N."/>
            <person name="Liber J."/>
            <person name="Desiro A."/>
            <person name="Na H."/>
            <person name="Kennedy M."/>
            <person name="Barry K."/>
            <person name="Grigoriev I.V."/>
            <person name="Miller A.N."/>
            <person name="O'Donnell K."/>
            <person name="Stajich J.E."/>
            <person name="Bonito G."/>
        </authorList>
    </citation>
    <scope>NUCLEOTIDE SEQUENCE</scope>
    <source>
        <strain evidence="3">BC1065</strain>
    </source>
</reference>
<dbReference type="PROSITE" id="PS50013">
    <property type="entry name" value="CHROMO_2"/>
    <property type="match status" value="1"/>
</dbReference>